<dbReference type="EMBL" id="JBHUCP010000008">
    <property type="protein sequence ID" value="MFD1530520.1"/>
    <property type="molecule type" value="Genomic_DNA"/>
</dbReference>
<dbReference type="Proteomes" id="UP001597145">
    <property type="component" value="Unassembled WGS sequence"/>
</dbReference>
<feature type="transmembrane region" description="Helical" evidence="1">
    <location>
        <begin position="69"/>
        <end position="88"/>
    </location>
</feature>
<sequence length="130" mass="13078">MQVGPISVSTPVAAVALGVVLLLGVLAGRAKARWMLLVAGLVGALVAGIVVTAIGGGPPGDDSATEITALYRVTVPLAVAFLAGWLCGRGSWLRRLLVVAVAAVLLASFPYDAAGRATADSLLRSSEVSQ</sequence>
<keyword evidence="1" id="KW-0472">Membrane</keyword>
<evidence type="ECO:0000313" key="3">
    <source>
        <dbReference type="Proteomes" id="UP001597145"/>
    </source>
</evidence>
<accession>A0ABW4FIU2</accession>
<keyword evidence="1" id="KW-1133">Transmembrane helix</keyword>
<feature type="transmembrane region" description="Helical" evidence="1">
    <location>
        <begin position="6"/>
        <end position="27"/>
    </location>
</feature>
<evidence type="ECO:0000256" key="1">
    <source>
        <dbReference type="SAM" id="Phobius"/>
    </source>
</evidence>
<feature type="transmembrane region" description="Helical" evidence="1">
    <location>
        <begin position="95"/>
        <end position="114"/>
    </location>
</feature>
<keyword evidence="3" id="KW-1185">Reference proteome</keyword>
<evidence type="ECO:0000313" key="2">
    <source>
        <dbReference type="EMBL" id="MFD1530520.1"/>
    </source>
</evidence>
<protein>
    <submittedName>
        <fullName evidence="2">Uncharacterized protein</fullName>
    </submittedName>
</protein>
<dbReference type="RefSeq" id="WP_343987861.1">
    <property type="nucleotide sequence ID" value="NZ_BAAAJG010000029.1"/>
</dbReference>
<feature type="transmembrane region" description="Helical" evidence="1">
    <location>
        <begin position="34"/>
        <end position="57"/>
    </location>
</feature>
<organism evidence="2 3">
    <name type="scientific">Pseudonocardia aurantiaca</name>
    <dbReference type="NCBI Taxonomy" id="75290"/>
    <lineage>
        <taxon>Bacteria</taxon>
        <taxon>Bacillati</taxon>
        <taxon>Actinomycetota</taxon>
        <taxon>Actinomycetes</taxon>
        <taxon>Pseudonocardiales</taxon>
        <taxon>Pseudonocardiaceae</taxon>
        <taxon>Pseudonocardia</taxon>
    </lineage>
</organism>
<reference evidence="3" key="1">
    <citation type="journal article" date="2019" name="Int. J. Syst. Evol. Microbiol.">
        <title>The Global Catalogue of Microorganisms (GCM) 10K type strain sequencing project: providing services to taxonomists for standard genome sequencing and annotation.</title>
        <authorList>
            <consortium name="The Broad Institute Genomics Platform"/>
            <consortium name="The Broad Institute Genome Sequencing Center for Infectious Disease"/>
            <person name="Wu L."/>
            <person name="Ma J."/>
        </authorList>
    </citation>
    <scope>NUCLEOTIDE SEQUENCE [LARGE SCALE GENOMIC DNA]</scope>
    <source>
        <strain evidence="3">JCM 12165</strain>
    </source>
</reference>
<name>A0ABW4FIU2_9PSEU</name>
<keyword evidence="1" id="KW-0812">Transmembrane</keyword>
<gene>
    <name evidence="2" type="ORF">ACFSCY_13810</name>
</gene>
<comment type="caution">
    <text evidence="2">The sequence shown here is derived from an EMBL/GenBank/DDBJ whole genome shotgun (WGS) entry which is preliminary data.</text>
</comment>
<proteinExistence type="predicted"/>